<evidence type="ECO:0000313" key="3">
    <source>
        <dbReference type="Proteomes" id="UP001500051"/>
    </source>
</evidence>
<organism evidence="2 3">
    <name type="scientific">Microlunatus aurantiacus</name>
    <dbReference type="NCBI Taxonomy" id="446786"/>
    <lineage>
        <taxon>Bacteria</taxon>
        <taxon>Bacillati</taxon>
        <taxon>Actinomycetota</taxon>
        <taxon>Actinomycetes</taxon>
        <taxon>Propionibacteriales</taxon>
        <taxon>Propionibacteriaceae</taxon>
        <taxon>Microlunatus</taxon>
    </lineage>
</organism>
<name>A0ABP7DG44_9ACTN</name>
<comment type="caution">
    <text evidence="2">The sequence shown here is derived from an EMBL/GenBank/DDBJ whole genome shotgun (WGS) entry which is preliminary data.</text>
</comment>
<keyword evidence="1" id="KW-1133">Transmembrane helix</keyword>
<reference evidence="3" key="1">
    <citation type="journal article" date="2019" name="Int. J. Syst. Evol. Microbiol.">
        <title>The Global Catalogue of Microorganisms (GCM) 10K type strain sequencing project: providing services to taxonomists for standard genome sequencing and annotation.</title>
        <authorList>
            <consortium name="The Broad Institute Genomics Platform"/>
            <consortium name="The Broad Institute Genome Sequencing Center for Infectious Disease"/>
            <person name="Wu L."/>
            <person name="Ma J."/>
        </authorList>
    </citation>
    <scope>NUCLEOTIDE SEQUENCE [LARGE SCALE GENOMIC DNA]</scope>
    <source>
        <strain evidence="3">JCM 16548</strain>
    </source>
</reference>
<dbReference type="RefSeq" id="WP_344812353.1">
    <property type="nucleotide sequence ID" value="NZ_BAAAYX010000005.1"/>
</dbReference>
<keyword evidence="3" id="KW-1185">Reference proteome</keyword>
<gene>
    <name evidence="2" type="ORF">GCM10022204_21580</name>
</gene>
<evidence type="ECO:0000256" key="1">
    <source>
        <dbReference type="SAM" id="Phobius"/>
    </source>
</evidence>
<sequence length="106" mass="11340">MTVSRTPEQQAYAAADERSLDFVQRLIASSAIGLFIGSLAVVLAGYLVVSGVDDLPRDSVIGLWVMTGVIGLVTAAAVLVLHRRAWYSPWVLLGLLPAAVSAYWIL</sequence>
<keyword evidence="1" id="KW-0472">Membrane</keyword>
<dbReference type="EMBL" id="BAAAYX010000005">
    <property type="protein sequence ID" value="GAA3703921.1"/>
    <property type="molecule type" value="Genomic_DNA"/>
</dbReference>
<dbReference type="Proteomes" id="UP001500051">
    <property type="component" value="Unassembled WGS sequence"/>
</dbReference>
<proteinExistence type="predicted"/>
<evidence type="ECO:0000313" key="2">
    <source>
        <dbReference type="EMBL" id="GAA3703921.1"/>
    </source>
</evidence>
<feature type="transmembrane region" description="Helical" evidence="1">
    <location>
        <begin position="61"/>
        <end position="81"/>
    </location>
</feature>
<evidence type="ECO:0008006" key="4">
    <source>
        <dbReference type="Google" id="ProtNLM"/>
    </source>
</evidence>
<feature type="transmembrane region" description="Helical" evidence="1">
    <location>
        <begin position="87"/>
        <end position="105"/>
    </location>
</feature>
<keyword evidence="1" id="KW-0812">Transmembrane</keyword>
<accession>A0ABP7DG44</accession>
<protein>
    <recommendedName>
        <fullName evidence="4">DUF3649 domain-containing protein</fullName>
    </recommendedName>
</protein>
<feature type="transmembrane region" description="Helical" evidence="1">
    <location>
        <begin position="26"/>
        <end position="49"/>
    </location>
</feature>